<dbReference type="PATRIC" id="fig|946077.3.peg.151"/>
<dbReference type="Pfam" id="PF01551">
    <property type="entry name" value="Peptidase_M23"/>
    <property type="match status" value="1"/>
</dbReference>
<name>I0WJD9_9FLAO</name>
<protein>
    <submittedName>
        <fullName evidence="4">Peptidase</fullName>
    </submittedName>
</protein>
<dbReference type="GO" id="GO:0004222">
    <property type="term" value="F:metalloendopeptidase activity"/>
    <property type="evidence" value="ECO:0007669"/>
    <property type="project" value="TreeGrafter"/>
</dbReference>
<dbReference type="Proteomes" id="UP000005938">
    <property type="component" value="Unassembled WGS sequence"/>
</dbReference>
<dbReference type="InterPro" id="IPR011055">
    <property type="entry name" value="Dup_hybrid_motif"/>
</dbReference>
<reference evidence="4 5" key="1">
    <citation type="journal article" date="2012" name="J. Bacteriol.">
        <title>Genome Sequence of the Halotolerant Bacterium Imtechella halotolerans K1T.</title>
        <authorList>
            <person name="Kumar S."/>
            <person name="Vikram S."/>
            <person name="Subramanian S."/>
            <person name="Raghava G.P."/>
            <person name="Pinnaka A.K."/>
        </authorList>
    </citation>
    <scope>NUCLEOTIDE SEQUENCE [LARGE SCALE GENOMIC DNA]</scope>
    <source>
        <strain evidence="4 5">K1</strain>
    </source>
</reference>
<keyword evidence="1" id="KW-0732">Signal</keyword>
<dbReference type="CDD" id="cd12797">
    <property type="entry name" value="M23_peptidase"/>
    <property type="match status" value="1"/>
</dbReference>
<evidence type="ECO:0000259" key="3">
    <source>
        <dbReference type="Pfam" id="PF01551"/>
    </source>
</evidence>
<feature type="transmembrane region" description="Helical" evidence="2">
    <location>
        <begin position="43"/>
        <end position="64"/>
    </location>
</feature>
<evidence type="ECO:0000313" key="4">
    <source>
        <dbReference type="EMBL" id="EID76505.1"/>
    </source>
</evidence>
<keyword evidence="5" id="KW-1185">Reference proteome</keyword>
<keyword evidence="2" id="KW-1133">Transmembrane helix</keyword>
<dbReference type="Gene3D" id="2.70.70.10">
    <property type="entry name" value="Glucose Permease (Domain IIA)"/>
    <property type="match status" value="1"/>
</dbReference>
<dbReference type="EMBL" id="AJJU01000002">
    <property type="protein sequence ID" value="EID76505.1"/>
    <property type="molecule type" value="Genomic_DNA"/>
</dbReference>
<dbReference type="PANTHER" id="PTHR21666:SF289">
    <property type="entry name" value="L-ALA--D-GLU ENDOPEPTIDASE"/>
    <property type="match status" value="1"/>
</dbReference>
<evidence type="ECO:0000256" key="2">
    <source>
        <dbReference type="SAM" id="Phobius"/>
    </source>
</evidence>
<dbReference type="SUPFAM" id="SSF51261">
    <property type="entry name" value="Duplicated hybrid motif"/>
    <property type="match status" value="1"/>
</dbReference>
<dbReference type="RefSeq" id="WP_008236391.1">
    <property type="nucleotide sequence ID" value="NZ_AJJU01000002.1"/>
</dbReference>
<feature type="domain" description="M23ase beta-sheet core" evidence="3">
    <location>
        <begin position="188"/>
        <end position="283"/>
    </location>
</feature>
<evidence type="ECO:0000256" key="1">
    <source>
        <dbReference type="ARBA" id="ARBA00022729"/>
    </source>
</evidence>
<keyword evidence="2" id="KW-0472">Membrane</keyword>
<proteinExistence type="predicted"/>
<accession>I0WJD9</accession>
<dbReference type="OrthoDB" id="9814377at2"/>
<dbReference type="InterPro" id="IPR050570">
    <property type="entry name" value="Cell_wall_metabolism_enzyme"/>
</dbReference>
<sequence>MEPKKGRRRRQLRKKLLYKYRLVILNEETFEEKLSLKLNRLNVFVVGSVFAIFLIVSTTILIAFTPLREYIPGYSSAELKKEAIRLTFKTDSLERELYMSNQYLGSIKKVLTGDIKTNEINKDSLWEQYRNDPNILDLAPSREDSLLREEVALEDKYNLFTRATTRAGVLLFSPVSGTISNEYNPKTKHYAVDIVAPNNAPVKAVSDGTVIFAEWTAETGYVIIIEHGYGLISVYKHNSSVNKSQGALVKAGEVIANVGNTGEYTTGPHLHFELWSDGYPVNPMNYIDFK</sequence>
<gene>
    <name evidence="4" type="ORF">W5A_00740</name>
</gene>
<keyword evidence="2" id="KW-0812">Transmembrane</keyword>
<comment type="caution">
    <text evidence="4">The sequence shown here is derived from an EMBL/GenBank/DDBJ whole genome shotgun (WGS) entry which is preliminary data.</text>
</comment>
<evidence type="ECO:0000313" key="5">
    <source>
        <dbReference type="Proteomes" id="UP000005938"/>
    </source>
</evidence>
<organism evidence="4 5">
    <name type="scientific">Imtechella halotolerans K1</name>
    <dbReference type="NCBI Taxonomy" id="946077"/>
    <lineage>
        <taxon>Bacteria</taxon>
        <taxon>Pseudomonadati</taxon>
        <taxon>Bacteroidota</taxon>
        <taxon>Flavobacteriia</taxon>
        <taxon>Flavobacteriales</taxon>
        <taxon>Flavobacteriaceae</taxon>
        <taxon>Imtechella</taxon>
    </lineage>
</organism>
<dbReference type="InterPro" id="IPR016047">
    <property type="entry name" value="M23ase_b-sheet_dom"/>
</dbReference>
<dbReference type="eggNOG" id="COG0739">
    <property type="taxonomic scope" value="Bacteria"/>
</dbReference>
<dbReference type="PANTHER" id="PTHR21666">
    <property type="entry name" value="PEPTIDASE-RELATED"/>
    <property type="match status" value="1"/>
</dbReference>
<dbReference type="AlphaFoldDB" id="I0WJD9"/>
<dbReference type="STRING" id="946077.W5A_00740"/>